<dbReference type="GO" id="GO:0000160">
    <property type="term" value="P:phosphorelay signal transduction system"/>
    <property type="evidence" value="ECO:0007669"/>
    <property type="project" value="InterPro"/>
</dbReference>
<evidence type="ECO:0000256" key="2">
    <source>
        <dbReference type="PROSITE-ProRule" id="PRU01091"/>
    </source>
</evidence>
<dbReference type="GO" id="GO:0003677">
    <property type="term" value="F:DNA binding"/>
    <property type="evidence" value="ECO:0007669"/>
    <property type="project" value="UniProtKB-UniRule"/>
</dbReference>
<dbReference type="SUPFAM" id="SSF46894">
    <property type="entry name" value="C-terminal effector domain of the bipartite response regulators"/>
    <property type="match status" value="1"/>
</dbReference>
<proteinExistence type="predicted"/>
<dbReference type="InterPro" id="IPR016032">
    <property type="entry name" value="Sig_transdc_resp-reg_C-effctor"/>
</dbReference>
<dbReference type="OrthoDB" id="9790442at2"/>
<dbReference type="Gene3D" id="1.10.10.10">
    <property type="entry name" value="Winged helix-like DNA-binding domain superfamily/Winged helix DNA-binding domain"/>
    <property type="match status" value="1"/>
</dbReference>
<dbReference type="Proteomes" id="UP000291485">
    <property type="component" value="Unassembled WGS sequence"/>
</dbReference>
<feature type="DNA-binding region" description="OmpR/PhoB-type" evidence="2">
    <location>
        <begin position="1"/>
        <end position="64"/>
    </location>
</feature>
<comment type="caution">
    <text evidence="4">The sequence shown here is derived from an EMBL/GenBank/DDBJ whole genome shotgun (WGS) entry which is preliminary data.</text>
</comment>
<dbReference type="EMBL" id="SJSN01000009">
    <property type="protein sequence ID" value="TCD08394.1"/>
    <property type="molecule type" value="Genomic_DNA"/>
</dbReference>
<evidence type="ECO:0000313" key="4">
    <source>
        <dbReference type="EMBL" id="TCD08394.1"/>
    </source>
</evidence>
<dbReference type="PROSITE" id="PS51755">
    <property type="entry name" value="OMPR_PHOB"/>
    <property type="match status" value="1"/>
</dbReference>
<accession>A0A4R0P3P4</accession>
<dbReference type="InterPro" id="IPR036388">
    <property type="entry name" value="WH-like_DNA-bd_sf"/>
</dbReference>
<evidence type="ECO:0000259" key="3">
    <source>
        <dbReference type="PROSITE" id="PS51755"/>
    </source>
</evidence>
<dbReference type="InterPro" id="IPR001867">
    <property type="entry name" value="OmpR/PhoB-type_DNA-bd"/>
</dbReference>
<feature type="domain" description="OmpR/PhoB-type" evidence="3">
    <location>
        <begin position="1"/>
        <end position="64"/>
    </location>
</feature>
<keyword evidence="1 2" id="KW-0238">DNA-binding</keyword>
<evidence type="ECO:0000256" key="1">
    <source>
        <dbReference type="ARBA" id="ARBA00023125"/>
    </source>
</evidence>
<dbReference type="GO" id="GO:0006355">
    <property type="term" value="P:regulation of DNA-templated transcription"/>
    <property type="evidence" value="ECO:0007669"/>
    <property type="project" value="InterPro"/>
</dbReference>
<organism evidence="4 5">
    <name type="scientific">Pedobacter frigidisoli</name>
    <dbReference type="NCBI Taxonomy" id="2530455"/>
    <lineage>
        <taxon>Bacteria</taxon>
        <taxon>Pseudomonadati</taxon>
        <taxon>Bacteroidota</taxon>
        <taxon>Sphingobacteriia</taxon>
        <taxon>Sphingobacteriales</taxon>
        <taxon>Sphingobacteriaceae</taxon>
        <taxon>Pedobacter</taxon>
    </lineage>
</organism>
<sequence>MWHLSGNIDQVVKKRDLFLALWGSDDYFNGKSLAIFISRLRRLFKASAMVSIENVYDQGYILKVK</sequence>
<dbReference type="Pfam" id="PF00486">
    <property type="entry name" value="Trans_reg_C"/>
    <property type="match status" value="1"/>
</dbReference>
<evidence type="ECO:0000313" key="5">
    <source>
        <dbReference type="Proteomes" id="UP000291485"/>
    </source>
</evidence>
<dbReference type="RefSeq" id="WP_131559592.1">
    <property type="nucleotide sequence ID" value="NZ_SJSN01000009.1"/>
</dbReference>
<dbReference type="AlphaFoldDB" id="A0A4R0P3P4"/>
<protein>
    <submittedName>
        <fullName evidence="4">Helix-turn-helix domain-containing protein</fullName>
    </submittedName>
</protein>
<gene>
    <name evidence="4" type="ORF">EZ449_12880</name>
</gene>
<reference evidence="4 5" key="1">
    <citation type="submission" date="2019-02" db="EMBL/GenBank/DDBJ databases">
        <title>Pedobacter sp. RP-3-11 sp. nov., isolated from Arctic soil.</title>
        <authorList>
            <person name="Dahal R.H."/>
        </authorList>
    </citation>
    <scope>NUCLEOTIDE SEQUENCE [LARGE SCALE GENOMIC DNA]</scope>
    <source>
        <strain evidence="4 5">RP-3-11</strain>
    </source>
</reference>
<name>A0A4R0P3P4_9SPHI</name>
<keyword evidence="5" id="KW-1185">Reference proteome</keyword>